<accession>A0AAV4JYI6</accession>
<proteinExistence type="predicted"/>
<dbReference type="AlphaFoldDB" id="A0AAV4JYI6"/>
<gene>
    <name evidence="2" type="ORF">ElyMa_007039700</name>
</gene>
<protein>
    <submittedName>
        <fullName evidence="2">Uncharacterized protein</fullName>
    </submittedName>
</protein>
<evidence type="ECO:0000313" key="3">
    <source>
        <dbReference type="Proteomes" id="UP000762676"/>
    </source>
</evidence>
<feature type="chain" id="PRO_5043708197" evidence="1">
    <location>
        <begin position="26"/>
        <end position="96"/>
    </location>
</feature>
<sequence>MKKQGPGGANLWLLLIDCLFHLGKHILDIICGSYCSVLRQNVNYKWVTVIEKYRKHSLLALKSWMQHGGSVSLPIYPHAIEAFRWDDKEGEPRFIT</sequence>
<keyword evidence="3" id="KW-1185">Reference proteome</keyword>
<name>A0AAV4JYI6_9GAST</name>
<feature type="signal peptide" evidence="1">
    <location>
        <begin position="1"/>
        <end position="25"/>
    </location>
</feature>
<dbReference type="EMBL" id="BMAT01014082">
    <property type="protein sequence ID" value="GFS25977.1"/>
    <property type="molecule type" value="Genomic_DNA"/>
</dbReference>
<keyword evidence="1" id="KW-0732">Signal</keyword>
<organism evidence="2 3">
    <name type="scientific">Elysia marginata</name>
    <dbReference type="NCBI Taxonomy" id="1093978"/>
    <lineage>
        <taxon>Eukaryota</taxon>
        <taxon>Metazoa</taxon>
        <taxon>Spiralia</taxon>
        <taxon>Lophotrochozoa</taxon>
        <taxon>Mollusca</taxon>
        <taxon>Gastropoda</taxon>
        <taxon>Heterobranchia</taxon>
        <taxon>Euthyneura</taxon>
        <taxon>Panpulmonata</taxon>
        <taxon>Sacoglossa</taxon>
        <taxon>Placobranchoidea</taxon>
        <taxon>Plakobranchidae</taxon>
        <taxon>Elysia</taxon>
    </lineage>
</organism>
<dbReference type="Proteomes" id="UP000762676">
    <property type="component" value="Unassembled WGS sequence"/>
</dbReference>
<evidence type="ECO:0000256" key="1">
    <source>
        <dbReference type="SAM" id="SignalP"/>
    </source>
</evidence>
<evidence type="ECO:0000313" key="2">
    <source>
        <dbReference type="EMBL" id="GFS25977.1"/>
    </source>
</evidence>
<reference evidence="2 3" key="1">
    <citation type="journal article" date="2021" name="Elife">
        <title>Chloroplast acquisition without the gene transfer in kleptoplastic sea slugs, Plakobranchus ocellatus.</title>
        <authorList>
            <person name="Maeda T."/>
            <person name="Takahashi S."/>
            <person name="Yoshida T."/>
            <person name="Shimamura S."/>
            <person name="Takaki Y."/>
            <person name="Nagai Y."/>
            <person name="Toyoda A."/>
            <person name="Suzuki Y."/>
            <person name="Arimoto A."/>
            <person name="Ishii H."/>
            <person name="Satoh N."/>
            <person name="Nishiyama T."/>
            <person name="Hasebe M."/>
            <person name="Maruyama T."/>
            <person name="Minagawa J."/>
            <person name="Obokata J."/>
            <person name="Shigenobu S."/>
        </authorList>
    </citation>
    <scope>NUCLEOTIDE SEQUENCE [LARGE SCALE GENOMIC DNA]</scope>
</reference>
<comment type="caution">
    <text evidence="2">The sequence shown here is derived from an EMBL/GenBank/DDBJ whole genome shotgun (WGS) entry which is preliminary data.</text>
</comment>